<organism evidence="1">
    <name type="scientific">Rhizophora mucronata</name>
    <name type="common">Asiatic mangrove</name>
    <dbReference type="NCBI Taxonomy" id="61149"/>
    <lineage>
        <taxon>Eukaryota</taxon>
        <taxon>Viridiplantae</taxon>
        <taxon>Streptophyta</taxon>
        <taxon>Embryophyta</taxon>
        <taxon>Tracheophyta</taxon>
        <taxon>Spermatophyta</taxon>
        <taxon>Magnoliopsida</taxon>
        <taxon>eudicotyledons</taxon>
        <taxon>Gunneridae</taxon>
        <taxon>Pentapetalae</taxon>
        <taxon>rosids</taxon>
        <taxon>fabids</taxon>
        <taxon>Malpighiales</taxon>
        <taxon>Rhizophoraceae</taxon>
        <taxon>Rhizophora</taxon>
    </lineage>
</organism>
<dbReference type="EMBL" id="GGEC01061326">
    <property type="protein sequence ID" value="MBX41810.1"/>
    <property type="molecule type" value="Transcribed_RNA"/>
</dbReference>
<evidence type="ECO:0000313" key="1">
    <source>
        <dbReference type="EMBL" id="MBX41810.1"/>
    </source>
</evidence>
<name>A0A2P2NHF7_RHIMU</name>
<reference evidence="1" key="1">
    <citation type="submission" date="2018-02" db="EMBL/GenBank/DDBJ databases">
        <title>Rhizophora mucronata_Transcriptome.</title>
        <authorList>
            <person name="Meera S.P."/>
            <person name="Sreeshan A."/>
            <person name="Augustine A."/>
        </authorList>
    </citation>
    <scope>NUCLEOTIDE SEQUENCE</scope>
    <source>
        <tissue evidence="1">Leaf</tissue>
    </source>
</reference>
<accession>A0A2P2NHF7</accession>
<proteinExistence type="predicted"/>
<sequence>MGSLRQVVLNCQFIFHSMHCRVFPKCKSQSSRIRSLFNLATWIT</sequence>
<protein>
    <submittedName>
        <fullName evidence="1">Uncharacterized protein</fullName>
    </submittedName>
</protein>
<dbReference type="AlphaFoldDB" id="A0A2P2NHF7"/>